<evidence type="ECO:0000313" key="2">
    <source>
        <dbReference type="EMBL" id="KIW67188.1"/>
    </source>
</evidence>
<dbReference type="Pfam" id="PF11951">
    <property type="entry name" value="Fungal_trans_2"/>
    <property type="match status" value="1"/>
</dbReference>
<dbReference type="EMBL" id="KN846959">
    <property type="protein sequence ID" value="KIW67188.1"/>
    <property type="molecule type" value="Genomic_DNA"/>
</dbReference>
<dbReference type="PANTHER" id="PTHR38791">
    <property type="entry name" value="ZN(II)2CYS6 TRANSCRIPTION FACTOR (EUROFUNG)-RELATED-RELATED"/>
    <property type="match status" value="1"/>
</dbReference>
<evidence type="ECO:0008006" key="4">
    <source>
        <dbReference type="Google" id="ProtNLM"/>
    </source>
</evidence>
<dbReference type="Proteomes" id="UP000054266">
    <property type="component" value="Unassembled WGS sequence"/>
</dbReference>
<sequence length="482" mass="53557">MFRVESTSSFADSANRDRRRKRTSPPAVPTSCRRQSAGSAKSDAADQDPARNSGRSPVGVLEPDVVNFAGWYLLPSRQLSECWDTHALVLAFSKICCPQRHTESQRLLISLPQMISTAAPDSAIVLTCRAIGNAFLTCKVDTAEARSKRAATYGEALTAINVALEDPRLQILDDTLASVWLLSQYELIVSSGHATHTGNSPQKRGIDSWIVHTQGLMSLLRLRGTAQLHTPTSRGLFWLVYNTIQVRCFITGSDSPAESLSWFQGLEQNLAEEETPTYRICLYAHRASTLCAQFRHFINHGTTPTSNTAGELLAEAERFEGEMQQSWDDGEDTFAARRAADAFSYRILCCRAFFYAFRLKFQLTLLELLNKVRAETHDSHSTRAVQDQLETRVRTAQSAADEILACVPPIFSTDASPGVASRLKPTLWADGVRMLWPLRLVALWSATREDQKRAALTTLHQISDELGIRPDPSAFVRPVYVP</sequence>
<accession>A0A0D2FGK2</accession>
<proteinExistence type="predicted"/>
<feature type="region of interest" description="Disordered" evidence="1">
    <location>
        <begin position="1"/>
        <end position="58"/>
    </location>
</feature>
<dbReference type="InterPro" id="IPR053175">
    <property type="entry name" value="DHMBA_Reg_Transcription_Factor"/>
</dbReference>
<reference evidence="2 3" key="1">
    <citation type="submission" date="2015-01" db="EMBL/GenBank/DDBJ databases">
        <title>The Genome Sequence of Capronia semiimmersa CBS27337.</title>
        <authorList>
            <consortium name="The Broad Institute Genomics Platform"/>
            <person name="Cuomo C."/>
            <person name="de Hoog S."/>
            <person name="Gorbushina A."/>
            <person name="Stielow B."/>
            <person name="Teixiera M."/>
            <person name="Abouelleil A."/>
            <person name="Chapman S.B."/>
            <person name="Priest M."/>
            <person name="Young S.K."/>
            <person name="Wortman J."/>
            <person name="Nusbaum C."/>
            <person name="Birren B."/>
        </authorList>
    </citation>
    <scope>NUCLEOTIDE SEQUENCE [LARGE SCALE GENOMIC DNA]</scope>
    <source>
        <strain evidence="2 3">CBS 27337</strain>
    </source>
</reference>
<evidence type="ECO:0000313" key="3">
    <source>
        <dbReference type="Proteomes" id="UP000054266"/>
    </source>
</evidence>
<dbReference type="InterPro" id="IPR021858">
    <property type="entry name" value="Fun_TF"/>
</dbReference>
<evidence type="ECO:0000256" key="1">
    <source>
        <dbReference type="SAM" id="MobiDB-lite"/>
    </source>
</evidence>
<name>A0A0D2FGK2_9EURO</name>
<keyword evidence="3" id="KW-1185">Reference proteome</keyword>
<feature type="compositionally biased region" description="Polar residues" evidence="1">
    <location>
        <begin position="1"/>
        <end position="12"/>
    </location>
</feature>
<organism evidence="2 3">
    <name type="scientific">Phialophora macrospora</name>
    <dbReference type="NCBI Taxonomy" id="1851006"/>
    <lineage>
        <taxon>Eukaryota</taxon>
        <taxon>Fungi</taxon>
        <taxon>Dikarya</taxon>
        <taxon>Ascomycota</taxon>
        <taxon>Pezizomycotina</taxon>
        <taxon>Eurotiomycetes</taxon>
        <taxon>Chaetothyriomycetidae</taxon>
        <taxon>Chaetothyriales</taxon>
        <taxon>Herpotrichiellaceae</taxon>
        <taxon>Phialophora</taxon>
    </lineage>
</organism>
<dbReference type="AlphaFoldDB" id="A0A0D2FGK2"/>
<gene>
    <name evidence="2" type="ORF">PV04_06457</name>
</gene>
<protein>
    <recommendedName>
        <fullName evidence="4">Transcription factor domain-containing protein</fullName>
    </recommendedName>
</protein>